<evidence type="ECO:0000256" key="1">
    <source>
        <dbReference type="SAM" id="MobiDB-lite"/>
    </source>
</evidence>
<accession>A0ABN2ZZL4</accession>
<proteinExistence type="predicted"/>
<dbReference type="SUPFAM" id="SSF52540">
    <property type="entry name" value="P-loop containing nucleoside triphosphate hydrolases"/>
    <property type="match status" value="1"/>
</dbReference>
<dbReference type="RefSeq" id="WP_344154467.1">
    <property type="nucleotide sequence ID" value="NZ_BAAAQR010000010.1"/>
</dbReference>
<dbReference type="InterPro" id="IPR027417">
    <property type="entry name" value="P-loop_NTPase"/>
</dbReference>
<organism evidence="2 3">
    <name type="scientific">Nocardioides koreensis</name>
    <dbReference type="NCBI Taxonomy" id="433651"/>
    <lineage>
        <taxon>Bacteria</taxon>
        <taxon>Bacillati</taxon>
        <taxon>Actinomycetota</taxon>
        <taxon>Actinomycetes</taxon>
        <taxon>Propionibacteriales</taxon>
        <taxon>Nocardioidaceae</taxon>
        <taxon>Nocardioides</taxon>
    </lineage>
</organism>
<dbReference type="Gene3D" id="3.40.50.300">
    <property type="entry name" value="P-loop containing nucleotide triphosphate hydrolases"/>
    <property type="match status" value="1"/>
</dbReference>
<protein>
    <recommendedName>
        <fullName evidence="4">Sulfotransferase</fullName>
    </recommendedName>
</protein>
<dbReference type="Proteomes" id="UP001501771">
    <property type="component" value="Unassembled WGS sequence"/>
</dbReference>
<feature type="compositionally biased region" description="Basic and acidic residues" evidence="1">
    <location>
        <begin position="127"/>
        <end position="142"/>
    </location>
</feature>
<sequence>MQQRPGPSSTSGVRRSAVRLVPGARAREERDAVAAERDAATAERDRLRAERKQLRRRLKKAEQERKKLAGRLAELELRDDLGYLFVVTYGRSGSTLLQGLLNAIPGYVIRGENRQMLLHLHEFHHSGAAEKREQRRQERKNDLPVGGGTPVRPFYGMDNFKVQASLEDCRRLALDTVLRPGPETRVTGFKEIRWGQEDVEDLDRYVTWLRKVFPGARFLVNTRDLTAVSQSKWWADMPDAVERLADTEKRLLTLADTLGDDAFHVHYDDYVADPRALVPLFEWLGEELDESRLRAVLEERHSY</sequence>
<feature type="compositionally biased region" description="Basic and acidic residues" evidence="1">
    <location>
        <begin position="25"/>
        <end position="45"/>
    </location>
</feature>
<dbReference type="Pfam" id="PF13469">
    <property type="entry name" value="Sulfotransfer_3"/>
    <property type="match status" value="1"/>
</dbReference>
<gene>
    <name evidence="2" type="ORF">GCM10009844_32370</name>
</gene>
<feature type="region of interest" description="Disordered" evidence="1">
    <location>
        <begin position="127"/>
        <end position="150"/>
    </location>
</feature>
<dbReference type="EMBL" id="BAAAQR010000010">
    <property type="protein sequence ID" value="GAA2150889.1"/>
    <property type="molecule type" value="Genomic_DNA"/>
</dbReference>
<evidence type="ECO:0000313" key="2">
    <source>
        <dbReference type="EMBL" id="GAA2150889.1"/>
    </source>
</evidence>
<comment type="caution">
    <text evidence="2">The sequence shown here is derived from an EMBL/GenBank/DDBJ whole genome shotgun (WGS) entry which is preliminary data.</text>
</comment>
<feature type="region of interest" description="Disordered" evidence="1">
    <location>
        <begin position="1"/>
        <end position="45"/>
    </location>
</feature>
<feature type="compositionally biased region" description="Polar residues" evidence="1">
    <location>
        <begin position="1"/>
        <end position="13"/>
    </location>
</feature>
<name>A0ABN2ZZL4_9ACTN</name>
<evidence type="ECO:0008006" key="4">
    <source>
        <dbReference type="Google" id="ProtNLM"/>
    </source>
</evidence>
<reference evidence="2 3" key="1">
    <citation type="journal article" date="2019" name="Int. J. Syst. Evol. Microbiol.">
        <title>The Global Catalogue of Microorganisms (GCM) 10K type strain sequencing project: providing services to taxonomists for standard genome sequencing and annotation.</title>
        <authorList>
            <consortium name="The Broad Institute Genomics Platform"/>
            <consortium name="The Broad Institute Genome Sequencing Center for Infectious Disease"/>
            <person name="Wu L."/>
            <person name="Ma J."/>
        </authorList>
    </citation>
    <scope>NUCLEOTIDE SEQUENCE [LARGE SCALE GENOMIC DNA]</scope>
    <source>
        <strain evidence="2 3">JCM 16022</strain>
    </source>
</reference>
<evidence type="ECO:0000313" key="3">
    <source>
        <dbReference type="Proteomes" id="UP001501771"/>
    </source>
</evidence>
<keyword evidence="3" id="KW-1185">Reference proteome</keyword>